<keyword evidence="2" id="KW-1185">Reference proteome</keyword>
<dbReference type="Pfam" id="PF10604">
    <property type="entry name" value="Polyketide_cyc2"/>
    <property type="match status" value="1"/>
</dbReference>
<evidence type="ECO:0000313" key="1">
    <source>
        <dbReference type="EMBL" id="MFB9444272.1"/>
    </source>
</evidence>
<accession>A0ABV5M5Z5</accession>
<dbReference type="CDD" id="cd07812">
    <property type="entry name" value="SRPBCC"/>
    <property type="match status" value="1"/>
</dbReference>
<name>A0ABV5M5Z5_9ACTN</name>
<dbReference type="InterPro" id="IPR023393">
    <property type="entry name" value="START-like_dom_sf"/>
</dbReference>
<sequence length="130" mass="13809">MEIDRAYGFSAPPEVVFGNLTDPARLDRWLPPGVQGEPAGPGEVRLRAGGVQVRCLVTAEADDMRLRWRLADRDDVQGTVQAVDGPAGGAELPVRVSAPDAAIPAERAEQLLAAAAERLQRDVEDNLSAG</sequence>
<dbReference type="Proteomes" id="UP001589608">
    <property type="component" value="Unassembled WGS sequence"/>
</dbReference>
<comment type="caution">
    <text evidence="1">The sequence shown here is derived from an EMBL/GenBank/DDBJ whole genome shotgun (WGS) entry which is preliminary data.</text>
</comment>
<protein>
    <submittedName>
        <fullName evidence="1">SRPBCC domain-containing protein</fullName>
    </submittedName>
</protein>
<dbReference type="RefSeq" id="WP_223105083.1">
    <property type="nucleotide sequence ID" value="NZ_CP061913.1"/>
</dbReference>
<organism evidence="1 2">
    <name type="scientific">Dactylosporangium vinaceum</name>
    <dbReference type="NCBI Taxonomy" id="53362"/>
    <lineage>
        <taxon>Bacteria</taxon>
        <taxon>Bacillati</taxon>
        <taxon>Actinomycetota</taxon>
        <taxon>Actinomycetes</taxon>
        <taxon>Micromonosporales</taxon>
        <taxon>Micromonosporaceae</taxon>
        <taxon>Dactylosporangium</taxon>
    </lineage>
</organism>
<reference evidence="1 2" key="1">
    <citation type="submission" date="2024-09" db="EMBL/GenBank/DDBJ databases">
        <authorList>
            <person name="Sun Q."/>
            <person name="Mori K."/>
        </authorList>
    </citation>
    <scope>NUCLEOTIDE SEQUENCE [LARGE SCALE GENOMIC DNA]</scope>
    <source>
        <strain evidence="1 2">JCM 3307</strain>
    </source>
</reference>
<dbReference type="InterPro" id="IPR019587">
    <property type="entry name" value="Polyketide_cyclase/dehydratase"/>
</dbReference>
<dbReference type="SUPFAM" id="SSF55961">
    <property type="entry name" value="Bet v1-like"/>
    <property type="match status" value="1"/>
</dbReference>
<dbReference type="EMBL" id="JBHMCA010000025">
    <property type="protein sequence ID" value="MFB9444272.1"/>
    <property type="molecule type" value="Genomic_DNA"/>
</dbReference>
<dbReference type="Gene3D" id="3.30.530.20">
    <property type="match status" value="1"/>
</dbReference>
<gene>
    <name evidence="1" type="ORF">ACFFTR_14425</name>
</gene>
<evidence type="ECO:0000313" key="2">
    <source>
        <dbReference type="Proteomes" id="UP001589608"/>
    </source>
</evidence>
<proteinExistence type="predicted"/>